<evidence type="ECO:0000313" key="3">
    <source>
        <dbReference type="Proteomes" id="UP001140293"/>
    </source>
</evidence>
<organism evidence="2 3">
    <name type="scientific">[Mycobacterium] manitobense</name>
    <dbReference type="NCBI Taxonomy" id="190147"/>
    <lineage>
        <taxon>Bacteria</taxon>
        <taxon>Bacillati</taxon>
        <taxon>Actinomycetota</taxon>
        <taxon>Actinomycetes</taxon>
        <taxon>Mycobacteriales</taxon>
        <taxon>Mycobacteriaceae</taxon>
        <taxon>Mycolicibacterium</taxon>
    </lineage>
</organism>
<dbReference type="AlphaFoldDB" id="A0A9X3BXL6"/>
<evidence type="ECO:0000256" key="1">
    <source>
        <dbReference type="SAM" id="MobiDB-lite"/>
    </source>
</evidence>
<name>A0A9X3BXL6_9MYCO</name>
<reference evidence="2" key="1">
    <citation type="submission" date="2020-07" db="EMBL/GenBank/DDBJ databases">
        <authorList>
            <person name="Pettersson B.M.F."/>
            <person name="Behra P.R.K."/>
            <person name="Ramesh M."/>
            <person name="Das S."/>
            <person name="Dasgupta S."/>
            <person name="Kirsebom L.A."/>
        </authorList>
    </citation>
    <scope>NUCLEOTIDE SEQUENCE</scope>
    <source>
        <strain evidence="2">DSM 44615</strain>
    </source>
</reference>
<keyword evidence="3" id="KW-1185">Reference proteome</keyword>
<gene>
    <name evidence="2" type="ORF">H7I41_27335</name>
</gene>
<evidence type="ECO:0000313" key="2">
    <source>
        <dbReference type="EMBL" id="MCV7173643.1"/>
    </source>
</evidence>
<accession>A0A9X3BXL6</accession>
<feature type="compositionally biased region" description="Polar residues" evidence="1">
    <location>
        <begin position="97"/>
        <end position="110"/>
    </location>
</feature>
<dbReference type="EMBL" id="JACKSJ010000248">
    <property type="protein sequence ID" value="MCV7173643.1"/>
    <property type="molecule type" value="Genomic_DNA"/>
</dbReference>
<protein>
    <submittedName>
        <fullName evidence="2">Uncharacterized protein</fullName>
    </submittedName>
</protein>
<dbReference type="Proteomes" id="UP001140293">
    <property type="component" value="Unassembled WGS sequence"/>
</dbReference>
<feature type="region of interest" description="Disordered" evidence="1">
    <location>
        <begin position="84"/>
        <end position="110"/>
    </location>
</feature>
<sequence length="110" mass="12180">MSWLLVAFIPVLLMLATFGLERLESGLTRDTVSATDVAEFLAQAKAADVDTLARDGMSEAIVGQQRRRHDREATVETLPTRLAPTGLPTRLHLTHRPNPQFQPTRHANPV</sequence>
<proteinExistence type="predicted"/>
<comment type="caution">
    <text evidence="2">The sequence shown here is derived from an EMBL/GenBank/DDBJ whole genome shotgun (WGS) entry which is preliminary data.</text>
</comment>
<reference evidence="2" key="2">
    <citation type="journal article" date="2022" name="BMC Genomics">
        <title>Comparative genome analysis of mycobacteria focusing on tRNA and non-coding RNA.</title>
        <authorList>
            <person name="Behra P.R.K."/>
            <person name="Pettersson B.M.F."/>
            <person name="Ramesh M."/>
            <person name="Das S."/>
            <person name="Dasgupta S."/>
            <person name="Kirsebom L.A."/>
        </authorList>
    </citation>
    <scope>NUCLEOTIDE SEQUENCE</scope>
    <source>
        <strain evidence="2">DSM 44615</strain>
    </source>
</reference>